<dbReference type="InterPro" id="IPR036249">
    <property type="entry name" value="Thioredoxin-like_sf"/>
</dbReference>
<sequence length="676" mass="77210">MSENKLGNETSPYLLQHAKNPVHWYAWNEEALGRAKKENKPIFLSVGYSSCHWCHVMAHESFEDNEIAKIMNENFVNIKVDREERPDLDDIYQKVCQMSTGQGGWPLSVFLTPEQRPFYVGTYFPSIDSYGRPGFGSLCRQLAQSWKEKPKDIEKAADNFMQNLDKLKQFPTPSKIDKSVLDEAAINLLQIADTTYGGFGQAPKFPNASNLSFMFRYSKLSGISKFEKFALLTLKKMAKGGIFDQIGGGFHRYSTDARWLVPHFEKMLYDNALLPIVYSEAYQITKDPFFENVVKKTLDYVIREMTSSDGTFFSAQDADTNGEEGQTFVWKKQEVEKILGEDSDIFCIYYDVTDGGNFEGKTILANNINASSLGFKFGKSESEIHNIISKCSDKLLEVRNKREQPGKDDKVITSWNGLMISAFLSGYRITGNSKYLDVAKKSLDFFENNFEKNHILHRTFKNGEPKLNGYLDDYTNMANASLDMFEITSDPMYLLFATNLSNYLITHFWDDSTHGFFFTSDNHEKLIIRPKSNYDLSMPSGNSVAAYVLLRLHHITQNKQFLEITKKIIESQATAAAENPFAFGYLLNVLYLYHQKPTEITIINDKNSELISSLQKKFLPESIMVIVRDKNNLDSLSEHAFFSGKEFQDDKTNVFVCKNFSCSLPLSDLSEIEKEL</sequence>
<dbReference type="PANTHER" id="PTHR42899">
    <property type="entry name" value="SPERMATOGENESIS-ASSOCIATED PROTEIN 20"/>
    <property type="match status" value="1"/>
</dbReference>
<dbReference type="PANTHER" id="PTHR42899:SF1">
    <property type="entry name" value="SPERMATOGENESIS-ASSOCIATED PROTEIN 20"/>
    <property type="match status" value="1"/>
</dbReference>
<accession>A0A075GMN8</accession>
<dbReference type="InterPro" id="IPR024705">
    <property type="entry name" value="Ssp411"/>
</dbReference>
<reference evidence="2" key="1">
    <citation type="journal article" date="2014" name="Genome Biol. Evol.">
        <title>Pangenome evidence for extensive interdomain horizontal transfer affecting lineage core and shell genes in uncultured planktonic thaumarchaeota and euryarchaeota.</title>
        <authorList>
            <person name="Deschamps P."/>
            <person name="Zivanovic Y."/>
            <person name="Moreira D."/>
            <person name="Rodriguez-Valera F."/>
            <person name="Lopez-Garcia P."/>
        </authorList>
    </citation>
    <scope>NUCLEOTIDE SEQUENCE</scope>
</reference>
<dbReference type="Gene3D" id="1.50.10.10">
    <property type="match status" value="1"/>
</dbReference>
<proteinExistence type="predicted"/>
<dbReference type="Pfam" id="PF03190">
    <property type="entry name" value="Thioredox_DsbH"/>
    <property type="match status" value="1"/>
</dbReference>
<evidence type="ECO:0000313" key="2">
    <source>
        <dbReference type="EMBL" id="AIF05301.1"/>
    </source>
</evidence>
<dbReference type="GO" id="GO:0005975">
    <property type="term" value="P:carbohydrate metabolic process"/>
    <property type="evidence" value="ECO:0007669"/>
    <property type="project" value="InterPro"/>
</dbReference>
<feature type="domain" description="Spermatogenesis-associated protein 20-like TRX" evidence="1">
    <location>
        <begin position="3"/>
        <end position="164"/>
    </location>
</feature>
<evidence type="ECO:0000259" key="1">
    <source>
        <dbReference type="Pfam" id="PF03190"/>
    </source>
</evidence>
<dbReference type="InterPro" id="IPR008928">
    <property type="entry name" value="6-hairpin_glycosidase_sf"/>
</dbReference>
<dbReference type="InterPro" id="IPR012341">
    <property type="entry name" value="6hp_glycosidase-like_sf"/>
</dbReference>
<dbReference type="CDD" id="cd02955">
    <property type="entry name" value="SSP411"/>
    <property type="match status" value="1"/>
</dbReference>
<dbReference type="Gene3D" id="3.40.30.10">
    <property type="entry name" value="Glutaredoxin"/>
    <property type="match status" value="1"/>
</dbReference>
<dbReference type="SUPFAM" id="SSF52833">
    <property type="entry name" value="Thioredoxin-like"/>
    <property type="match status" value="1"/>
</dbReference>
<dbReference type="PIRSF" id="PIRSF006402">
    <property type="entry name" value="UCP006402_thioredoxin"/>
    <property type="match status" value="1"/>
</dbReference>
<name>A0A075GMN8_9ARCH</name>
<organism evidence="2">
    <name type="scientific">uncultured marine thaumarchaeote KM3_181_G03</name>
    <dbReference type="NCBI Taxonomy" id="1456065"/>
    <lineage>
        <taxon>Archaea</taxon>
        <taxon>Nitrososphaerota</taxon>
        <taxon>environmental samples</taxon>
    </lineage>
</organism>
<dbReference type="AlphaFoldDB" id="A0A075GMN8"/>
<dbReference type="SUPFAM" id="SSF48208">
    <property type="entry name" value="Six-hairpin glycosidases"/>
    <property type="match status" value="1"/>
</dbReference>
<dbReference type="InterPro" id="IPR004879">
    <property type="entry name" value="Ssp411-like_TRX"/>
</dbReference>
<protein>
    <submittedName>
        <fullName evidence="2">Highly conserved protein containing a thioredoxin domain</fullName>
    </submittedName>
</protein>
<dbReference type="EMBL" id="KF900735">
    <property type="protein sequence ID" value="AIF05301.1"/>
    <property type="molecule type" value="Genomic_DNA"/>
</dbReference>